<dbReference type="VEuPathDB" id="FungiDB:CHGG_06965"/>
<dbReference type="GeneID" id="4394017"/>
<feature type="domain" description="2EXR" evidence="1">
    <location>
        <begin position="59"/>
        <end position="179"/>
    </location>
</feature>
<dbReference type="OMA" id="SATFFDW"/>
<accession>Q2GYI9</accession>
<evidence type="ECO:0000313" key="2">
    <source>
        <dbReference type="EMBL" id="EAQ85712.1"/>
    </source>
</evidence>
<dbReference type="PANTHER" id="PTHR35910">
    <property type="entry name" value="2EXR DOMAIN-CONTAINING PROTEIN"/>
    <property type="match status" value="1"/>
</dbReference>
<name>Q2GYI9_CHAGB</name>
<sequence length="487" mass="55406">MGQMEATIEENPTSCNFALFNDVHFGRQAPHSLAPVDISDIEGNSGNAGNVPIVTPWAPFPRLPAELRLHVWLWCLRRHRLLEVDVCAADHEDGSTYPGNNISPSRYYAHRNHRGRIVSGRGYTLSIRGRGCYASSLSPLLWVNSEARQATLSFYQIHLPFPGKYKDQVLYLNPEYDVVHVRPRRTERTDVDHGPAIGTLLVDFLHDAKAYDYKGQGVVHLALHRHIIDGDHDTPLTPALVHPAAAMSFADILRRSLRSVLCITYFRSSSRAMGEFPAKGWHYHFAHTFPLRRRGHGTGSFHWLDTDPRPGVELDLRQLPLEDDPRPLPEAWKQLEHAFGITKEQREADDSNGSGDGLRFYICPTVNWPSWSQRRHHPSLVEEGSREELAEYLRYEADDWLRQREFISQSTPEYIIPKHGLMIDAETSEMMEKAPCLAVGMWLFPPEAFKQPTILRRSCFDVSAIRPDIVGHTPLPSDPIRRAPSFV</sequence>
<dbReference type="PANTHER" id="PTHR35910:SF1">
    <property type="entry name" value="2EXR DOMAIN-CONTAINING PROTEIN"/>
    <property type="match status" value="1"/>
</dbReference>
<dbReference type="STRING" id="306901.Q2GYI9"/>
<dbReference type="InterPro" id="IPR045518">
    <property type="entry name" value="2EXR"/>
</dbReference>
<dbReference type="RefSeq" id="XP_001224621.1">
    <property type="nucleotide sequence ID" value="XM_001224620.1"/>
</dbReference>
<dbReference type="AlphaFoldDB" id="Q2GYI9"/>
<evidence type="ECO:0000259" key="1">
    <source>
        <dbReference type="Pfam" id="PF20150"/>
    </source>
</evidence>
<reference evidence="3" key="1">
    <citation type="journal article" date="2015" name="Genome Announc.">
        <title>Draft genome sequence of the cellulolytic fungus Chaetomium globosum.</title>
        <authorList>
            <person name="Cuomo C.A."/>
            <person name="Untereiner W.A."/>
            <person name="Ma L.-J."/>
            <person name="Grabherr M."/>
            <person name="Birren B.W."/>
        </authorList>
    </citation>
    <scope>NUCLEOTIDE SEQUENCE [LARGE SCALE GENOMIC DNA]</scope>
    <source>
        <strain evidence="3">ATCC 6205 / CBS 148.51 / DSM 1962 / NBRC 6347 / NRRL 1970</strain>
    </source>
</reference>
<dbReference type="Pfam" id="PF20150">
    <property type="entry name" value="2EXR"/>
    <property type="match status" value="1"/>
</dbReference>
<proteinExistence type="predicted"/>
<dbReference type="eggNOG" id="ENOG502RPDK">
    <property type="taxonomic scope" value="Eukaryota"/>
</dbReference>
<dbReference type="HOGENOM" id="CLU_045008_1_0_1"/>
<dbReference type="OrthoDB" id="3469466at2759"/>
<gene>
    <name evidence="2" type="ORF">CHGG_06965</name>
</gene>
<dbReference type="Proteomes" id="UP000001056">
    <property type="component" value="Unassembled WGS sequence"/>
</dbReference>
<evidence type="ECO:0000313" key="3">
    <source>
        <dbReference type="Proteomes" id="UP000001056"/>
    </source>
</evidence>
<keyword evidence="3" id="KW-1185">Reference proteome</keyword>
<dbReference type="EMBL" id="CH408033">
    <property type="protein sequence ID" value="EAQ85712.1"/>
    <property type="molecule type" value="Genomic_DNA"/>
</dbReference>
<protein>
    <recommendedName>
        <fullName evidence="1">2EXR domain-containing protein</fullName>
    </recommendedName>
</protein>
<organism evidence="2 3">
    <name type="scientific">Chaetomium globosum (strain ATCC 6205 / CBS 148.51 / DSM 1962 / NBRC 6347 / NRRL 1970)</name>
    <name type="common">Soil fungus</name>
    <dbReference type="NCBI Taxonomy" id="306901"/>
    <lineage>
        <taxon>Eukaryota</taxon>
        <taxon>Fungi</taxon>
        <taxon>Dikarya</taxon>
        <taxon>Ascomycota</taxon>
        <taxon>Pezizomycotina</taxon>
        <taxon>Sordariomycetes</taxon>
        <taxon>Sordariomycetidae</taxon>
        <taxon>Sordariales</taxon>
        <taxon>Chaetomiaceae</taxon>
        <taxon>Chaetomium</taxon>
    </lineage>
</organism>
<dbReference type="InParanoid" id="Q2GYI9"/>